<feature type="transmembrane region" description="Helical" evidence="1">
    <location>
        <begin position="22"/>
        <end position="41"/>
    </location>
</feature>
<keyword evidence="1" id="KW-0812">Transmembrane</keyword>
<dbReference type="Pfam" id="PF08378">
    <property type="entry name" value="NERD"/>
    <property type="match status" value="1"/>
</dbReference>
<dbReference type="RefSeq" id="WP_168798452.1">
    <property type="nucleotide sequence ID" value="NZ_JBHSNS010000017.1"/>
</dbReference>
<sequence>MLVLVALTSAVSMMVPTSFLKGLVIGSFFVGGGAALWSLTVQVTGTAPVMMGDTAEMWTAMELRRLQSRGWRVVNHFLLARDDLDHVLVGPGGAYVVETKWSASPWQSEFGRSRVRAAVAQANANARSLGLWHPMKSRGVPVRPVVVLWGGGPNRQESIARDQGTTIVTGNALRTWVDRLDGEALSADQVADVWQALDAQVALRDPSDRAENPVPTSVAALLSRCSIAISCAVLGFFLVGRLLAATDSVWLSVGLGAATLVPAVVGTRVRRLRVAAWGWLIGIGLPVLALALAQLLSQL</sequence>
<dbReference type="EMBL" id="JBHSNS010000017">
    <property type="protein sequence ID" value="MFC5731546.1"/>
    <property type="molecule type" value="Genomic_DNA"/>
</dbReference>
<gene>
    <name evidence="3" type="ORF">ACFPQB_21730</name>
</gene>
<dbReference type="Proteomes" id="UP001596072">
    <property type="component" value="Unassembled WGS sequence"/>
</dbReference>
<comment type="caution">
    <text evidence="3">The sequence shown here is derived from an EMBL/GenBank/DDBJ whole genome shotgun (WGS) entry which is preliminary data.</text>
</comment>
<evidence type="ECO:0000313" key="3">
    <source>
        <dbReference type="EMBL" id="MFC5731546.1"/>
    </source>
</evidence>
<feature type="transmembrane region" description="Helical" evidence="1">
    <location>
        <begin position="221"/>
        <end position="243"/>
    </location>
</feature>
<feature type="transmembrane region" description="Helical" evidence="1">
    <location>
        <begin position="274"/>
        <end position="296"/>
    </location>
</feature>
<name>A0ABW0ZKX2_9ACTN</name>
<proteinExistence type="predicted"/>
<keyword evidence="4" id="KW-1185">Reference proteome</keyword>
<accession>A0ABW0ZKX2</accession>
<keyword evidence="1" id="KW-0472">Membrane</keyword>
<protein>
    <submittedName>
        <fullName evidence="3">Nuclease-related domain-containing protein</fullName>
    </submittedName>
</protein>
<feature type="domain" description="NERD" evidence="2">
    <location>
        <begin position="52"/>
        <end position="148"/>
    </location>
</feature>
<organism evidence="3 4">
    <name type="scientific">Nocardioides vastitatis</name>
    <dbReference type="NCBI Taxonomy" id="2568655"/>
    <lineage>
        <taxon>Bacteria</taxon>
        <taxon>Bacillati</taxon>
        <taxon>Actinomycetota</taxon>
        <taxon>Actinomycetes</taxon>
        <taxon>Propionibacteriales</taxon>
        <taxon>Nocardioidaceae</taxon>
        <taxon>Nocardioides</taxon>
    </lineage>
</organism>
<feature type="transmembrane region" description="Helical" evidence="1">
    <location>
        <begin position="249"/>
        <end position="267"/>
    </location>
</feature>
<evidence type="ECO:0000256" key="1">
    <source>
        <dbReference type="SAM" id="Phobius"/>
    </source>
</evidence>
<keyword evidence="1" id="KW-1133">Transmembrane helix</keyword>
<evidence type="ECO:0000313" key="4">
    <source>
        <dbReference type="Proteomes" id="UP001596072"/>
    </source>
</evidence>
<reference evidence="4" key="1">
    <citation type="journal article" date="2019" name="Int. J. Syst. Evol. Microbiol.">
        <title>The Global Catalogue of Microorganisms (GCM) 10K type strain sequencing project: providing services to taxonomists for standard genome sequencing and annotation.</title>
        <authorList>
            <consortium name="The Broad Institute Genomics Platform"/>
            <consortium name="The Broad Institute Genome Sequencing Center for Infectious Disease"/>
            <person name="Wu L."/>
            <person name="Ma J."/>
        </authorList>
    </citation>
    <scope>NUCLEOTIDE SEQUENCE [LARGE SCALE GENOMIC DNA]</scope>
    <source>
        <strain evidence="4">YIM 94188</strain>
    </source>
</reference>
<dbReference type="InterPro" id="IPR011528">
    <property type="entry name" value="NERD"/>
</dbReference>
<evidence type="ECO:0000259" key="2">
    <source>
        <dbReference type="Pfam" id="PF08378"/>
    </source>
</evidence>